<dbReference type="Gene3D" id="4.10.280.10">
    <property type="entry name" value="Helix-loop-helix DNA-binding domain"/>
    <property type="match status" value="1"/>
</dbReference>
<proteinExistence type="predicted"/>
<protein>
    <recommendedName>
        <fullName evidence="6">BHLH domain-containing protein</fullName>
    </recommendedName>
</protein>
<feature type="non-terminal residue" evidence="7">
    <location>
        <position position="1"/>
    </location>
</feature>
<feature type="region of interest" description="Disordered" evidence="5">
    <location>
        <begin position="1"/>
        <end position="43"/>
    </location>
</feature>
<evidence type="ECO:0000313" key="7">
    <source>
        <dbReference type="EMBL" id="CAK9272979.1"/>
    </source>
</evidence>
<evidence type="ECO:0000313" key="8">
    <source>
        <dbReference type="Proteomes" id="UP001497444"/>
    </source>
</evidence>
<evidence type="ECO:0000256" key="2">
    <source>
        <dbReference type="ARBA" id="ARBA00023015"/>
    </source>
</evidence>
<dbReference type="InterPro" id="IPR024097">
    <property type="entry name" value="bHLH_ZIP_TF"/>
</dbReference>
<dbReference type="PANTHER" id="PTHR12565">
    <property type="entry name" value="STEROL REGULATORY ELEMENT-BINDING PROTEIN"/>
    <property type="match status" value="1"/>
</dbReference>
<dbReference type="PANTHER" id="PTHR12565:SF184">
    <property type="entry name" value="BHLH TRANSCRIPTION FACTOR"/>
    <property type="match status" value="1"/>
</dbReference>
<keyword evidence="4" id="KW-0539">Nucleus</keyword>
<evidence type="ECO:0000256" key="4">
    <source>
        <dbReference type="ARBA" id="ARBA00023242"/>
    </source>
</evidence>
<comment type="subcellular location">
    <subcellularLocation>
        <location evidence="1">Nucleus</location>
    </subcellularLocation>
</comment>
<dbReference type="CDD" id="cd18919">
    <property type="entry name" value="bHLH_AtBPE_like"/>
    <property type="match status" value="1"/>
</dbReference>
<name>A0ABP0X1I6_9BRYO</name>
<keyword evidence="2" id="KW-0805">Transcription regulation</keyword>
<sequence length="380" mass="41228">GGGGGGGAGSGSPMILLGPAAQGPRHSSRSRWSEELEQQPCGGISVEPATKGGLVTLQQLAGVVEGVATCSSDSHYYCLDQFSSDPAFAERAAKFSSFSNNNNVDDGGTTLYSQMINSHHPLAALPFRQTTSDCIIVKSRDQRQKENEKPSCILMQTSKPPCTTSSAAAAASNKKVDYVHVRARRGQATDSHSLAERVRREKISERMKYLQELVPGCSKVTGKAVMLDEIINYVQSLRRQVEFLSMKLASVNSQLDFNLDSILNKEMLWSQDSAVLLPEPSLSYGLHLPPLIQQHLATDGPDFQSLATIDTLLCRRTMSAPISVPCAPNADAFGDDPSTQMSTEWDGELQTMFQMGFGQFSRATPLMEGSFNTCHMKVEL</sequence>
<dbReference type="EMBL" id="OZ020100">
    <property type="protein sequence ID" value="CAK9272979.1"/>
    <property type="molecule type" value="Genomic_DNA"/>
</dbReference>
<feature type="compositionally biased region" description="Gly residues" evidence="5">
    <location>
        <begin position="1"/>
        <end position="10"/>
    </location>
</feature>
<dbReference type="Pfam" id="PF00010">
    <property type="entry name" value="HLH"/>
    <property type="match status" value="1"/>
</dbReference>
<evidence type="ECO:0000256" key="1">
    <source>
        <dbReference type="ARBA" id="ARBA00004123"/>
    </source>
</evidence>
<organism evidence="7 8">
    <name type="scientific">Sphagnum jensenii</name>
    <dbReference type="NCBI Taxonomy" id="128206"/>
    <lineage>
        <taxon>Eukaryota</taxon>
        <taxon>Viridiplantae</taxon>
        <taxon>Streptophyta</taxon>
        <taxon>Embryophyta</taxon>
        <taxon>Bryophyta</taxon>
        <taxon>Sphagnophytina</taxon>
        <taxon>Sphagnopsida</taxon>
        <taxon>Sphagnales</taxon>
        <taxon>Sphagnaceae</taxon>
        <taxon>Sphagnum</taxon>
    </lineage>
</organism>
<dbReference type="Proteomes" id="UP001497444">
    <property type="component" value="Chromosome 5"/>
</dbReference>
<dbReference type="InterPro" id="IPR011598">
    <property type="entry name" value="bHLH_dom"/>
</dbReference>
<dbReference type="SUPFAM" id="SSF47459">
    <property type="entry name" value="HLH, helix-loop-helix DNA-binding domain"/>
    <property type="match status" value="1"/>
</dbReference>
<evidence type="ECO:0000259" key="6">
    <source>
        <dbReference type="PROSITE" id="PS50888"/>
    </source>
</evidence>
<feature type="domain" description="BHLH" evidence="6">
    <location>
        <begin position="187"/>
        <end position="237"/>
    </location>
</feature>
<evidence type="ECO:0000256" key="5">
    <source>
        <dbReference type="SAM" id="MobiDB-lite"/>
    </source>
</evidence>
<accession>A0ABP0X1I6</accession>
<dbReference type="SMART" id="SM00353">
    <property type="entry name" value="HLH"/>
    <property type="match status" value="1"/>
</dbReference>
<keyword evidence="8" id="KW-1185">Reference proteome</keyword>
<dbReference type="PROSITE" id="PS50888">
    <property type="entry name" value="BHLH"/>
    <property type="match status" value="1"/>
</dbReference>
<gene>
    <name evidence="7" type="ORF">CSSPJE1EN1_LOCUS18457</name>
</gene>
<dbReference type="InterPro" id="IPR036638">
    <property type="entry name" value="HLH_DNA-bd_sf"/>
</dbReference>
<evidence type="ECO:0000256" key="3">
    <source>
        <dbReference type="ARBA" id="ARBA00023163"/>
    </source>
</evidence>
<reference evidence="7" key="1">
    <citation type="submission" date="2024-02" db="EMBL/GenBank/DDBJ databases">
        <authorList>
            <consortium name="ELIXIR-Norway"/>
            <consortium name="Elixir Norway"/>
        </authorList>
    </citation>
    <scope>NUCLEOTIDE SEQUENCE</scope>
</reference>
<keyword evidence="3" id="KW-0804">Transcription</keyword>